<keyword evidence="2" id="KW-0964">Secreted</keyword>
<sequence length="79" mass="8614">MNGDIQVTGVLNMPVESSVSEPGETTSSSTSNEVVYVSTKKEFYPQTGDEINTNYLVMGILIIIISITVIVSRCRKTVK</sequence>
<evidence type="ECO:0000256" key="5">
    <source>
        <dbReference type="SAM" id="MobiDB-lite"/>
    </source>
</evidence>
<keyword evidence="6" id="KW-0472">Membrane</keyword>
<evidence type="ECO:0000256" key="4">
    <source>
        <dbReference type="ARBA" id="ARBA00023088"/>
    </source>
</evidence>
<reference evidence="8 9" key="1">
    <citation type="submission" date="2020-02" db="EMBL/GenBank/DDBJ databases">
        <title>Characterization of vanA genotype vancomycin-resistant Enterococcus saigonensis VE80.</title>
        <authorList>
            <person name="Harada T."/>
            <person name="Motooka D."/>
            <person name="Nakamura S."/>
            <person name="Yamamoto Y."/>
            <person name="Kawahara R."/>
            <person name="Kawatsu K."/>
        </authorList>
    </citation>
    <scope>NUCLEOTIDE SEQUENCE [LARGE SCALE GENOMIC DNA]</scope>
    <source>
        <strain evidence="8 9">VE80</strain>
    </source>
</reference>
<proteinExistence type="predicted"/>
<dbReference type="RefSeq" id="WP_173102832.1">
    <property type="nucleotide sequence ID" value="NZ_AP022822.1"/>
</dbReference>
<evidence type="ECO:0000256" key="6">
    <source>
        <dbReference type="SAM" id="Phobius"/>
    </source>
</evidence>
<evidence type="ECO:0000256" key="2">
    <source>
        <dbReference type="ARBA" id="ARBA00022525"/>
    </source>
</evidence>
<dbReference type="AlphaFoldDB" id="A0A679I7J9"/>
<evidence type="ECO:0000259" key="7">
    <source>
        <dbReference type="Pfam" id="PF00746"/>
    </source>
</evidence>
<feature type="compositionally biased region" description="Low complexity" evidence="5">
    <location>
        <begin position="15"/>
        <end position="32"/>
    </location>
</feature>
<keyword evidence="6" id="KW-1133">Transmembrane helix</keyword>
<evidence type="ECO:0000313" key="8">
    <source>
        <dbReference type="EMBL" id="BCA85568.1"/>
    </source>
</evidence>
<keyword evidence="4" id="KW-0572">Peptidoglycan-anchor</keyword>
<evidence type="ECO:0000256" key="1">
    <source>
        <dbReference type="ARBA" id="ARBA00022512"/>
    </source>
</evidence>
<feature type="region of interest" description="Disordered" evidence="5">
    <location>
        <begin position="1"/>
        <end position="32"/>
    </location>
</feature>
<dbReference type="NCBIfam" id="TIGR01167">
    <property type="entry name" value="LPXTG_anchor"/>
    <property type="match status" value="1"/>
</dbReference>
<dbReference type="EMBL" id="AP022822">
    <property type="protein sequence ID" value="BCA85568.1"/>
    <property type="molecule type" value="Genomic_DNA"/>
</dbReference>
<dbReference type="Pfam" id="PF00746">
    <property type="entry name" value="Gram_pos_anchor"/>
    <property type="match status" value="1"/>
</dbReference>
<dbReference type="KEGG" id="esg:EsVE80_10910"/>
<evidence type="ECO:0000313" key="9">
    <source>
        <dbReference type="Proteomes" id="UP000502998"/>
    </source>
</evidence>
<feature type="transmembrane region" description="Helical" evidence="6">
    <location>
        <begin position="55"/>
        <end position="74"/>
    </location>
</feature>
<keyword evidence="9" id="KW-1185">Reference proteome</keyword>
<protein>
    <recommendedName>
        <fullName evidence="7">Gram-positive cocci surface proteins LPxTG domain-containing protein</fullName>
    </recommendedName>
</protein>
<dbReference type="Proteomes" id="UP000502998">
    <property type="component" value="Chromosome"/>
</dbReference>
<keyword evidence="3" id="KW-0732">Signal</keyword>
<evidence type="ECO:0000256" key="3">
    <source>
        <dbReference type="ARBA" id="ARBA00022729"/>
    </source>
</evidence>
<keyword evidence="6" id="KW-0812">Transmembrane</keyword>
<organism evidence="8 9">
    <name type="scientific">Enterococcus saigonensis</name>
    <dbReference type="NCBI Taxonomy" id="1805431"/>
    <lineage>
        <taxon>Bacteria</taxon>
        <taxon>Bacillati</taxon>
        <taxon>Bacillota</taxon>
        <taxon>Bacilli</taxon>
        <taxon>Lactobacillales</taxon>
        <taxon>Enterococcaceae</taxon>
        <taxon>Enterococcus</taxon>
    </lineage>
</organism>
<gene>
    <name evidence="8" type="ORF">EsVE80_10910</name>
</gene>
<dbReference type="InterPro" id="IPR019931">
    <property type="entry name" value="LPXTG_anchor"/>
</dbReference>
<keyword evidence="1" id="KW-0134">Cell wall</keyword>
<accession>A0A679I7J9</accession>
<feature type="domain" description="Gram-positive cocci surface proteins LPxTG" evidence="7">
    <location>
        <begin position="38"/>
        <end position="73"/>
    </location>
</feature>
<name>A0A679I7J9_9ENTE</name>